<protein>
    <submittedName>
        <fullName evidence="1">Uncharacterized protein</fullName>
    </submittedName>
</protein>
<evidence type="ECO:0000313" key="1">
    <source>
        <dbReference type="EMBL" id="CAJ1949598.1"/>
    </source>
</evidence>
<dbReference type="Proteomes" id="UP001295423">
    <property type="component" value="Unassembled WGS sequence"/>
</dbReference>
<gene>
    <name evidence="1" type="ORF">CYCCA115_LOCUS12177</name>
</gene>
<evidence type="ECO:0000313" key="2">
    <source>
        <dbReference type="Proteomes" id="UP001295423"/>
    </source>
</evidence>
<proteinExistence type="predicted"/>
<dbReference type="AlphaFoldDB" id="A0AAD2FQP9"/>
<sequence length="447" mass="49894">MKIDIGAIALLASMVVPFTGTTAFLLPTMQHTNQMSTLSKASYNSFSLAPLCAAADEDEEEKKENPYADPNYPDLEFVNYDDPEYQVDQGVGNEFFDADSTEAQVEAMREERRMRNDEFQFETYYQDVLRNGAEFKGEWTVFQTSTFLPETNGKAEFPKLKKLGEPFKVYSKGERIEVKGDGDAEFRLENARLLHTERLFVDSSSDSGSVSDDIKAVQEEIVNAQYAPHEMKSGDFRGQQGNMCVGNGFTIATATSLKDGQPAGEGPYGEYRTELGVQNEELRFRVKLEYAVRKVEKDSMEMPPLHLKTMTLCREAEGMWPRAENYKSAIESLTDRVFFGPAGANGGLYDPPPVGSEEQAGQYMLLDLEGGASLLVPYKMDQDPMVHEDMGWVTSFDWSPGPIRFQVDRKINGGSGILGLRTLELSEVQAADADTYRPKDGGANMRQ</sequence>
<dbReference type="EMBL" id="CAKOGP040001758">
    <property type="protein sequence ID" value="CAJ1949598.1"/>
    <property type="molecule type" value="Genomic_DNA"/>
</dbReference>
<reference evidence="1" key="1">
    <citation type="submission" date="2023-08" db="EMBL/GenBank/DDBJ databases">
        <authorList>
            <person name="Audoor S."/>
            <person name="Bilcke G."/>
        </authorList>
    </citation>
    <scope>NUCLEOTIDE SEQUENCE</scope>
</reference>
<comment type="caution">
    <text evidence="1">The sequence shown here is derived from an EMBL/GenBank/DDBJ whole genome shotgun (WGS) entry which is preliminary data.</text>
</comment>
<name>A0AAD2FQP9_9STRA</name>
<keyword evidence="2" id="KW-1185">Reference proteome</keyword>
<accession>A0AAD2FQP9</accession>
<organism evidence="1 2">
    <name type="scientific">Cylindrotheca closterium</name>
    <dbReference type="NCBI Taxonomy" id="2856"/>
    <lineage>
        <taxon>Eukaryota</taxon>
        <taxon>Sar</taxon>
        <taxon>Stramenopiles</taxon>
        <taxon>Ochrophyta</taxon>
        <taxon>Bacillariophyta</taxon>
        <taxon>Bacillariophyceae</taxon>
        <taxon>Bacillariophycidae</taxon>
        <taxon>Bacillariales</taxon>
        <taxon>Bacillariaceae</taxon>
        <taxon>Cylindrotheca</taxon>
    </lineage>
</organism>